<dbReference type="PANTHER" id="PTHR31595">
    <property type="entry name" value="LONG-CHAIN-ALCOHOL O-FATTY-ACYLTRANSFERASE 3-RELATED"/>
    <property type="match status" value="1"/>
</dbReference>
<gene>
    <name evidence="11" type="ORF">FIBSPDRAFT_868754</name>
    <name evidence="10" type="ORF">FIBSPDRAFT_870167</name>
</gene>
<keyword evidence="12" id="KW-1185">Reference proteome</keyword>
<dbReference type="STRING" id="436010.A0A166CQN1"/>
<organism evidence="11 12">
    <name type="scientific">Athelia psychrophila</name>
    <dbReference type="NCBI Taxonomy" id="1759441"/>
    <lineage>
        <taxon>Eukaryota</taxon>
        <taxon>Fungi</taxon>
        <taxon>Dikarya</taxon>
        <taxon>Basidiomycota</taxon>
        <taxon>Agaricomycotina</taxon>
        <taxon>Agaricomycetes</taxon>
        <taxon>Agaricomycetidae</taxon>
        <taxon>Atheliales</taxon>
        <taxon>Atheliaceae</taxon>
        <taxon>Athelia</taxon>
    </lineage>
</organism>
<evidence type="ECO:0000256" key="4">
    <source>
        <dbReference type="ARBA" id="ARBA00022679"/>
    </source>
</evidence>
<sequence>MRLQDIDLRLTGFFPALLLPLESHIPITAGLTLLTISNFTLTYPTSLFAFLTRLFLAPLAIQQFLQYGYGAYVTPGAEIDVGLAVVGLYGVMRVLETTFVSMADDEPPRWVVTSTGERLPPPSTLAGRAGYALDLTTSLRGTSLFADTHWDWAPRALLESASTQRPLPRWAFVRARLASLLLQILAIDAVDAIAKSRPWPRTPPNPHPITSLPLHEQLVFALAVCLQTALSISVPQSMVAVLAVAAGSHPAGWPAMFDAPFAGTASLRDFWTRRWHLIFRRVFGRLARAVPLLPRAVTVFALSALLHMLLMYRLDMHVPAAADPTRAFFDTSILKFFLSQPLGLLLEALLVLPLIGRLPAGWQRGAGRVWAWAWMVWAGRYWSDVWVHRGFWLPEERMVGWSVVRGVLYGNWAA</sequence>
<dbReference type="InterPro" id="IPR032805">
    <property type="entry name" value="Wax_synthase_dom"/>
</dbReference>
<comment type="similarity">
    <text evidence="3">Belongs to the wax synthase family.</text>
</comment>
<dbReference type="InterPro" id="IPR044851">
    <property type="entry name" value="Wax_synthase"/>
</dbReference>
<feature type="transmembrane region" description="Helical" evidence="8">
    <location>
        <begin position="12"/>
        <end position="36"/>
    </location>
</feature>
<evidence type="ECO:0000256" key="5">
    <source>
        <dbReference type="ARBA" id="ARBA00022692"/>
    </source>
</evidence>
<evidence type="ECO:0000313" key="10">
    <source>
        <dbReference type="EMBL" id="KZP12510.1"/>
    </source>
</evidence>
<comment type="pathway">
    <text evidence="2">Secondary metabolite biosynthesis.</text>
</comment>
<evidence type="ECO:0000256" key="8">
    <source>
        <dbReference type="SAM" id="Phobius"/>
    </source>
</evidence>
<feature type="transmembrane region" description="Helical" evidence="8">
    <location>
        <begin position="332"/>
        <end position="355"/>
    </location>
</feature>
<evidence type="ECO:0000313" key="12">
    <source>
        <dbReference type="Proteomes" id="UP000076532"/>
    </source>
</evidence>
<comment type="subcellular location">
    <subcellularLocation>
        <location evidence="1">Membrane</location>
        <topology evidence="1">Multi-pass membrane protein</topology>
    </subcellularLocation>
</comment>
<feature type="transmembrane region" description="Helical" evidence="8">
    <location>
        <begin position="42"/>
        <end position="61"/>
    </location>
</feature>
<dbReference type="Pfam" id="PF13813">
    <property type="entry name" value="MBOAT_2"/>
    <property type="match status" value="1"/>
</dbReference>
<reference evidence="11 12" key="1">
    <citation type="journal article" date="2016" name="Mol. Biol. Evol.">
        <title>Comparative Genomics of Early-Diverging Mushroom-Forming Fungi Provides Insights into the Origins of Lignocellulose Decay Capabilities.</title>
        <authorList>
            <person name="Nagy L.G."/>
            <person name="Riley R."/>
            <person name="Tritt A."/>
            <person name="Adam C."/>
            <person name="Daum C."/>
            <person name="Floudas D."/>
            <person name="Sun H."/>
            <person name="Yadav J.S."/>
            <person name="Pangilinan J."/>
            <person name="Larsson K.H."/>
            <person name="Matsuura K."/>
            <person name="Barry K."/>
            <person name="Labutti K."/>
            <person name="Kuo R."/>
            <person name="Ohm R.A."/>
            <person name="Bhattacharya S.S."/>
            <person name="Shirouzu T."/>
            <person name="Yoshinaga Y."/>
            <person name="Martin F.M."/>
            <person name="Grigoriev I.V."/>
            <person name="Hibbett D.S."/>
        </authorList>
    </citation>
    <scope>NUCLEOTIDE SEQUENCE [LARGE SCALE GENOMIC DNA]</scope>
    <source>
        <strain evidence="11 12">CBS 109695</strain>
    </source>
</reference>
<keyword evidence="6 8" id="KW-1133">Transmembrane helix</keyword>
<evidence type="ECO:0000256" key="7">
    <source>
        <dbReference type="ARBA" id="ARBA00023136"/>
    </source>
</evidence>
<accession>A0A166CQN1</accession>
<evidence type="ECO:0000313" key="11">
    <source>
        <dbReference type="EMBL" id="KZP13904.1"/>
    </source>
</evidence>
<dbReference type="OrthoDB" id="1077582at2759"/>
<dbReference type="EMBL" id="KV417625">
    <property type="protein sequence ID" value="KZP13904.1"/>
    <property type="molecule type" value="Genomic_DNA"/>
</dbReference>
<keyword evidence="5 8" id="KW-0812">Transmembrane</keyword>
<dbReference type="EMBL" id="KV417646">
    <property type="protein sequence ID" value="KZP12510.1"/>
    <property type="molecule type" value="Genomic_DNA"/>
</dbReference>
<evidence type="ECO:0000256" key="2">
    <source>
        <dbReference type="ARBA" id="ARBA00005179"/>
    </source>
</evidence>
<evidence type="ECO:0000259" key="9">
    <source>
        <dbReference type="Pfam" id="PF13813"/>
    </source>
</evidence>
<evidence type="ECO:0000256" key="6">
    <source>
        <dbReference type="ARBA" id="ARBA00022989"/>
    </source>
</evidence>
<keyword evidence="7 8" id="KW-0472">Membrane</keyword>
<dbReference type="AlphaFoldDB" id="A0A166CQN1"/>
<dbReference type="GO" id="GO:0006629">
    <property type="term" value="P:lipid metabolic process"/>
    <property type="evidence" value="ECO:0007669"/>
    <property type="project" value="InterPro"/>
</dbReference>
<evidence type="ECO:0000256" key="1">
    <source>
        <dbReference type="ARBA" id="ARBA00004141"/>
    </source>
</evidence>
<dbReference type="Proteomes" id="UP000076532">
    <property type="component" value="Unassembled WGS sequence"/>
</dbReference>
<name>A0A166CQN1_9AGAM</name>
<evidence type="ECO:0000256" key="3">
    <source>
        <dbReference type="ARBA" id="ARBA00007282"/>
    </source>
</evidence>
<keyword evidence="4" id="KW-0808">Transferase</keyword>
<dbReference type="PANTHER" id="PTHR31595:SF57">
    <property type="entry name" value="OS04G0481900 PROTEIN"/>
    <property type="match status" value="1"/>
</dbReference>
<feature type="transmembrane region" description="Helical" evidence="8">
    <location>
        <begin position="292"/>
        <end position="312"/>
    </location>
</feature>
<proteinExistence type="inferred from homology"/>
<dbReference type="GO" id="GO:0008374">
    <property type="term" value="F:O-acyltransferase activity"/>
    <property type="evidence" value="ECO:0007669"/>
    <property type="project" value="InterPro"/>
</dbReference>
<protein>
    <recommendedName>
        <fullName evidence="9">Wax synthase domain-containing protein</fullName>
    </recommendedName>
</protein>
<feature type="domain" description="Wax synthase" evidence="9">
    <location>
        <begin position="253"/>
        <end position="317"/>
    </location>
</feature>
<dbReference type="GO" id="GO:0016020">
    <property type="term" value="C:membrane"/>
    <property type="evidence" value="ECO:0007669"/>
    <property type="project" value="UniProtKB-SubCell"/>
</dbReference>